<dbReference type="InterPro" id="IPR000748">
    <property type="entry name" value="PsdUridine_synth_RsuA/RluB/E/F"/>
</dbReference>
<dbReference type="InterPro" id="IPR020094">
    <property type="entry name" value="TruA/RsuA/RluB/E/F_N"/>
</dbReference>
<dbReference type="InterPro" id="IPR018496">
    <property type="entry name" value="PsdUridine_synth_RsuA/RluB_CS"/>
</dbReference>
<evidence type="ECO:0000256" key="5">
    <source>
        <dbReference type="RuleBase" id="RU003887"/>
    </source>
</evidence>
<comment type="caution">
    <text evidence="8">The sequence shown here is derived from an EMBL/GenBank/DDBJ whole genome shotgun (WGS) entry which is preliminary data.</text>
</comment>
<dbReference type="PANTHER" id="PTHR47683:SF2">
    <property type="entry name" value="RNA-BINDING S4 DOMAIN-CONTAINING PROTEIN"/>
    <property type="match status" value="1"/>
</dbReference>
<dbReference type="HOGENOM" id="CLU_024979_1_2_11"/>
<dbReference type="EC" id="5.4.99.-" evidence="5"/>
<feature type="domain" description="Pseudouridine synthase RsuA/RluA-like" evidence="6">
    <location>
        <begin position="58"/>
        <end position="189"/>
    </location>
</feature>
<dbReference type="Gene3D" id="3.10.290.10">
    <property type="entry name" value="RNA-binding S4 domain"/>
    <property type="match status" value="1"/>
</dbReference>
<comment type="similarity">
    <text evidence="2 5">Belongs to the pseudouridine synthase RsuA family.</text>
</comment>
<keyword evidence="4" id="KW-0694">RNA-binding</keyword>
<dbReference type="Gene3D" id="3.30.70.580">
    <property type="entry name" value="Pseudouridine synthase I, catalytic domain, N-terminal subdomain"/>
    <property type="match status" value="1"/>
</dbReference>
<dbReference type="Proteomes" id="UP000021053">
    <property type="component" value="Unassembled WGS sequence"/>
</dbReference>
<evidence type="ECO:0000259" key="7">
    <source>
        <dbReference type="Pfam" id="PF01479"/>
    </source>
</evidence>
<gene>
    <name evidence="8" type="ORF">CryarDRAFT_2524</name>
</gene>
<dbReference type="PROSITE" id="PS50889">
    <property type="entry name" value="S4"/>
    <property type="match status" value="1"/>
</dbReference>
<dbReference type="InterPro" id="IPR036986">
    <property type="entry name" value="S4_RNA-bd_sf"/>
</dbReference>
<evidence type="ECO:0000256" key="2">
    <source>
        <dbReference type="ARBA" id="ARBA00008348"/>
    </source>
</evidence>
<dbReference type="Pfam" id="PF01479">
    <property type="entry name" value="S4"/>
    <property type="match status" value="1"/>
</dbReference>
<dbReference type="NCBIfam" id="TIGR00093">
    <property type="entry name" value="pseudouridine synthase"/>
    <property type="match status" value="1"/>
</dbReference>
<dbReference type="PANTHER" id="PTHR47683">
    <property type="entry name" value="PSEUDOURIDINE SYNTHASE FAMILY PROTEIN-RELATED"/>
    <property type="match status" value="1"/>
</dbReference>
<dbReference type="InterPro" id="IPR050343">
    <property type="entry name" value="RsuA_PseudoU_synthase"/>
</dbReference>
<dbReference type="SUPFAM" id="SSF55120">
    <property type="entry name" value="Pseudouridine synthase"/>
    <property type="match status" value="1"/>
</dbReference>
<dbReference type="CDD" id="cd02870">
    <property type="entry name" value="PseudoU_synth_RsuA_like"/>
    <property type="match status" value="1"/>
</dbReference>
<organism evidence="8 9">
    <name type="scientific">Cryptosporangium arvum DSM 44712</name>
    <dbReference type="NCBI Taxonomy" id="927661"/>
    <lineage>
        <taxon>Bacteria</taxon>
        <taxon>Bacillati</taxon>
        <taxon>Actinomycetota</taxon>
        <taxon>Actinomycetes</taxon>
        <taxon>Cryptosporangiales</taxon>
        <taxon>Cryptosporangiaceae</taxon>
        <taxon>Cryptosporangium</taxon>
    </lineage>
</organism>
<dbReference type="PATRIC" id="fig|927661.3.peg.2485"/>
<evidence type="ECO:0000259" key="6">
    <source>
        <dbReference type="Pfam" id="PF00849"/>
    </source>
</evidence>
<evidence type="ECO:0000256" key="4">
    <source>
        <dbReference type="PROSITE-ProRule" id="PRU00182"/>
    </source>
</evidence>
<dbReference type="GO" id="GO:0003723">
    <property type="term" value="F:RNA binding"/>
    <property type="evidence" value="ECO:0007669"/>
    <property type="project" value="UniProtKB-KW"/>
</dbReference>
<protein>
    <recommendedName>
        <fullName evidence="5">Pseudouridine synthase</fullName>
        <ecNumber evidence="5">5.4.99.-</ecNumber>
    </recommendedName>
</protein>
<evidence type="ECO:0000313" key="8">
    <source>
        <dbReference type="EMBL" id="EXG81410.1"/>
    </source>
</evidence>
<dbReference type="InterPro" id="IPR002942">
    <property type="entry name" value="S4_RNA-bd"/>
</dbReference>
<sequence length="233" mass="25566">MLASAGIGSRRACEELIEQGRVSVDGKVVQVQGKRVDPLTAVIHVDGQRVIVDDRMVYMAFNKPTGVITAMSDDKGRLNIGDYVQDRETRVFHVGRLDTESEGLLLLTNDGALAHRLTHPSYGVLKTYLAEVPGPMNSDVKKRLLEGVELEDGFVKVDNFRVVDNLPGKLLVEVVIHEGRKHVVRRLLEEVGHPVSRLVRTAIGPVQLAAIKPGKARHLSQAEIGQLHSQVGL</sequence>
<dbReference type="SUPFAM" id="SSF55174">
    <property type="entry name" value="Alpha-L RNA-binding motif"/>
    <property type="match status" value="1"/>
</dbReference>
<dbReference type="InterPro" id="IPR042092">
    <property type="entry name" value="PsdUridine_s_RsuA/RluB/E/F_cat"/>
</dbReference>
<dbReference type="Pfam" id="PF00849">
    <property type="entry name" value="PseudoU_synth_2"/>
    <property type="match status" value="1"/>
</dbReference>
<dbReference type="AlphaFoldDB" id="A0A010YMF7"/>
<proteinExistence type="inferred from homology"/>
<comment type="catalytic activity">
    <reaction evidence="1">
        <text>a uridine in RNA = a pseudouridine in RNA</text>
        <dbReference type="Rhea" id="RHEA:48348"/>
        <dbReference type="Rhea" id="RHEA-COMP:12068"/>
        <dbReference type="Rhea" id="RHEA-COMP:12069"/>
        <dbReference type="ChEBI" id="CHEBI:65314"/>
        <dbReference type="ChEBI" id="CHEBI:65315"/>
    </reaction>
</comment>
<dbReference type="PROSITE" id="PS01149">
    <property type="entry name" value="PSI_RSU"/>
    <property type="match status" value="1"/>
</dbReference>
<evidence type="ECO:0000256" key="1">
    <source>
        <dbReference type="ARBA" id="ARBA00000073"/>
    </source>
</evidence>
<dbReference type="InterPro" id="IPR006145">
    <property type="entry name" value="PsdUridine_synth_RsuA/RluA"/>
</dbReference>
<keyword evidence="3 5" id="KW-0413">Isomerase</keyword>
<dbReference type="InterPro" id="IPR020103">
    <property type="entry name" value="PsdUridine_synth_cat_dom_sf"/>
</dbReference>
<name>A0A010YMF7_9ACTN</name>
<reference evidence="8 9" key="1">
    <citation type="submission" date="2013-07" db="EMBL/GenBank/DDBJ databases">
        <authorList>
            <consortium name="DOE Joint Genome Institute"/>
            <person name="Eisen J."/>
            <person name="Huntemann M."/>
            <person name="Han J."/>
            <person name="Chen A."/>
            <person name="Kyrpides N."/>
            <person name="Mavromatis K."/>
            <person name="Markowitz V."/>
            <person name="Palaniappan K."/>
            <person name="Ivanova N."/>
            <person name="Schaumberg A."/>
            <person name="Pati A."/>
            <person name="Liolios K."/>
            <person name="Nordberg H.P."/>
            <person name="Cantor M.N."/>
            <person name="Hua S.X."/>
            <person name="Woyke T."/>
        </authorList>
    </citation>
    <scope>NUCLEOTIDE SEQUENCE [LARGE SCALE GENOMIC DNA]</scope>
    <source>
        <strain evidence="8 9">DSM 44712</strain>
    </source>
</reference>
<dbReference type="GO" id="GO:0000455">
    <property type="term" value="P:enzyme-directed rRNA pseudouridine synthesis"/>
    <property type="evidence" value="ECO:0007669"/>
    <property type="project" value="UniProtKB-ARBA"/>
</dbReference>
<dbReference type="RefSeq" id="WP_035862016.1">
    <property type="nucleotide sequence ID" value="NZ_KK073874.1"/>
</dbReference>
<keyword evidence="9" id="KW-1185">Reference proteome</keyword>
<dbReference type="Gene3D" id="3.30.70.1560">
    <property type="entry name" value="Alpha-L RNA-binding motif"/>
    <property type="match status" value="1"/>
</dbReference>
<dbReference type="GO" id="GO:0120159">
    <property type="term" value="F:rRNA pseudouridine synthase activity"/>
    <property type="evidence" value="ECO:0007669"/>
    <property type="project" value="UniProtKB-ARBA"/>
</dbReference>
<evidence type="ECO:0000256" key="3">
    <source>
        <dbReference type="ARBA" id="ARBA00023235"/>
    </source>
</evidence>
<dbReference type="CDD" id="cd00165">
    <property type="entry name" value="S4"/>
    <property type="match status" value="1"/>
</dbReference>
<dbReference type="FunFam" id="3.10.290.10:FF:000003">
    <property type="entry name" value="Pseudouridine synthase"/>
    <property type="match status" value="1"/>
</dbReference>
<dbReference type="EMBL" id="JFBT01000001">
    <property type="protein sequence ID" value="EXG81410.1"/>
    <property type="molecule type" value="Genomic_DNA"/>
</dbReference>
<accession>A0A010YMF7</accession>
<feature type="domain" description="RNA-binding S4" evidence="7">
    <location>
        <begin position="2"/>
        <end position="38"/>
    </location>
</feature>
<evidence type="ECO:0000313" key="9">
    <source>
        <dbReference type="Proteomes" id="UP000021053"/>
    </source>
</evidence>